<dbReference type="EMBL" id="BBJU01000034">
    <property type="protein sequence ID" value="GAK73284.1"/>
    <property type="molecule type" value="Genomic_DNA"/>
</dbReference>
<reference evidence="1 2" key="1">
    <citation type="submission" date="2014-08" db="EMBL/GenBank/DDBJ databases">
        <title>Whole genome shotgun sequence of Rhizobium rubi NBRC 13261.</title>
        <authorList>
            <person name="Katano-Makiyama Y."/>
            <person name="Hosoyama A."/>
            <person name="Hashimoto M."/>
            <person name="Hosoyama Y."/>
            <person name="Noguchi M."/>
            <person name="Tsuchikane K."/>
            <person name="Uohara A."/>
            <person name="Ohji S."/>
            <person name="Ichikawa N."/>
            <person name="Kimura A."/>
            <person name="Yamazoe A."/>
            <person name="Fujita N."/>
        </authorList>
    </citation>
    <scope>NUCLEOTIDE SEQUENCE [LARGE SCALE GENOMIC DNA]</scope>
    <source>
        <strain evidence="1 2">NBRC 13261</strain>
    </source>
</reference>
<proteinExistence type="predicted"/>
<dbReference type="OrthoDB" id="3518805at2"/>
<dbReference type="eggNOG" id="COG0702">
    <property type="taxonomic scope" value="Bacteria"/>
</dbReference>
<dbReference type="AlphaFoldDB" id="A0A081D2Y8"/>
<dbReference type="Proteomes" id="UP000028701">
    <property type="component" value="Unassembled WGS sequence"/>
</dbReference>
<evidence type="ECO:0000313" key="2">
    <source>
        <dbReference type="Proteomes" id="UP000028701"/>
    </source>
</evidence>
<evidence type="ECO:0000313" key="1">
    <source>
        <dbReference type="EMBL" id="GAK73284.1"/>
    </source>
</evidence>
<dbReference type="InterPro" id="IPR036291">
    <property type="entry name" value="NAD(P)-bd_dom_sf"/>
</dbReference>
<dbReference type="Gene3D" id="3.40.50.720">
    <property type="entry name" value="NAD(P)-binding Rossmann-like Domain"/>
    <property type="match status" value="1"/>
</dbReference>
<gene>
    <name evidence="1" type="ORF">RRU01S_34_00400</name>
</gene>
<protein>
    <recommendedName>
        <fullName evidence="3">Saccharopine dehydrogenase</fullName>
    </recommendedName>
</protein>
<accession>A0A081D2Y8</accession>
<sequence>MFQDSESLHDPILIIGGAGEVGRWATRFLRDQHPDVPILIGGRDEQRAIRAAAAVDGASAVVVDLTASDLGLGERRVSAVATLFTDETGAALRWAQQKGAGYINISPSISELGLETATFMQNPAAAPVVLGTEWLVGATSVPSLLFAREFGRLENFHIEAVLDEQDAFGPAANADLERQMYAGAAALIRTAGAWRWCHGDETKSKVRAIDGTELNANLFSPNDVLLLANATDAPDIRFDLAIGMSSARRNGGPVSTEIIINLSGLDHAGQPLRKRHAIVHPGGQMPLTGLGVALVLERLAGLEGDAPRPGLYFPAQLIDHSTYLERLRASGGEVMELEPIQHAPQGSHQA</sequence>
<dbReference type="SUPFAM" id="SSF51735">
    <property type="entry name" value="NAD(P)-binding Rossmann-fold domains"/>
    <property type="match status" value="1"/>
</dbReference>
<comment type="caution">
    <text evidence="1">The sequence shown here is derived from an EMBL/GenBank/DDBJ whole genome shotgun (WGS) entry which is preliminary data.</text>
</comment>
<organism evidence="1 2">
    <name type="scientific">Agrobacterium rubi TR3 = NBRC 13261</name>
    <dbReference type="NCBI Taxonomy" id="1368415"/>
    <lineage>
        <taxon>Bacteria</taxon>
        <taxon>Pseudomonadati</taxon>
        <taxon>Pseudomonadota</taxon>
        <taxon>Alphaproteobacteria</taxon>
        <taxon>Hyphomicrobiales</taxon>
        <taxon>Rhizobiaceae</taxon>
        <taxon>Rhizobium/Agrobacterium group</taxon>
        <taxon>Agrobacterium</taxon>
    </lineage>
</organism>
<name>A0A081D2Y8_9HYPH</name>
<evidence type="ECO:0008006" key="3">
    <source>
        <dbReference type="Google" id="ProtNLM"/>
    </source>
</evidence>
<dbReference type="RefSeq" id="WP_045232696.1">
    <property type="nucleotide sequence ID" value="NZ_BBJU01000034.1"/>
</dbReference>